<reference evidence="4 5" key="1">
    <citation type="submission" date="2019-04" db="EMBL/GenBank/DDBJ databases">
        <title>Trinickia sp. 7GSK02, isolated from subtropical forest soil.</title>
        <authorList>
            <person name="Gao Z.-H."/>
            <person name="Qiu L.-H."/>
        </authorList>
    </citation>
    <scope>NUCLEOTIDE SEQUENCE [LARGE SCALE GENOMIC DNA]</scope>
    <source>
        <strain evidence="4 5">7GSK02</strain>
    </source>
</reference>
<dbReference type="SFLD" id="SFLDS00014">
    <property type="entry name" value="RuBisCO"/>
    <property type="match status" value="1"/>
</dbReference>
<evidence type="ECO:0000313" key="5">
    <source>
        <dbReference type="Proteomes" id="UP000305539"/>
    </source>
</evidence>
<evidence type="ECO:0000259" key="2">
    <source>
        <dbReference type="Pfam" id="PF00016"/>
    </source>
</evidence>
<dbReference type="SUPFAM" id="SSF54966">
    <property type="entry name" value="RuBisCO, large subunit, small (N-terminal) domain"/>
    <property type="match status" value="1"/>
</dbReference>
<dbReference type="GO" id="GO:0015977">
    <property type="term" value="P:carbon fixation"/>
    <property type="evidence" value="ECO:0007669"/>
    <property type="project" value="InterPro"/>
</dbReference>
<evidence type="ECO:0000313" key="4">
    <source>
        <dbReference type="EMBL" id="TKC83089.1"/>
    </source>
</evidence>
<dbReference type="InterPro" id="IPR033966">
    <property type="entry name" value="RuBisCO"/>
</dbReference>
<dbReference type="InterPro" id="IPR000685">
    <property type="entry name" value="RuBisCO_lsu_C"/>
</dbReference>
<dbReference type="GO" id="GO:0000287">
    <property type="term" value="F:magnesium ion binding"/>
    <property type="evidence" value="ECO:0007669"/>
    <property type="project" value="InterPro"/>
</dbReference>
<sequence length="460" mass="49151">MKSSVAYLKYVDIGFEPDPSTHVIASYRACRAPASHLEGEAFLGAVAAESSTGTWIDVSTRNARSADISGRVFFHDAQNEIAKIAYPCGLFEAGNISQLLTVVAGNAFGLADLRRLKLVDLQLPESLARAFPGPAFGAGGIWKALGIGANQPVIGAIIKPKCGLSADEHARVAYDAWIGEAPASCDGVDMVKDDEACTSQSAVDSDFYRRVEKTLAMKQRAESLTGRRKIYVPNVTHSNFFEALRRAEFVRANGGEAVMVDYVIAGCSLLHALRFADLGLIIHGHRTLFAALHRPADFGIDYMVWAKLFRLIGGDQVHTGTPALGVMSANRNAVLDVCRAMREPEYAPSNPAEGSLPQPFFGAKAVAPICGAGLDPLTTAPLTDALGTQVVIFAGGGVHGHPHGTRAGAAAMRESVQAVLEHRSLAARASESERDYLRTAVSFFGKFDKQSPNDGERQNL</sequence>
<dbReference type="Gene3D" id="3.20.20.110">
    <property type="entry name" value="Ribulose bisphosphate carboxylase, large subunit, C-terminal domain"/>
    <property type="match status" value="1"/>
</dbReference>
<dbReference type="InterPro" id="IPR036376">
    <property type="entry name" value="RuBisCO_lsu_C_sf"/>
</dbReference>
<dbReference type="InterPro" id="IPR017443">
    <property type="entry name" value="RuBisCO_lsu_fd_N"/>
</dbReference>
<name>A0A4U1HNY4_9BURK</name>
<dbReference type="Proteomes" id="UP000305539">
    <property type="component" value="Unassembled WGS sequence"/>
</dbReference>
<organism evidence="4 5">
    <name type="scientific">Trinickia terrae</name>
    <dbReference type="NCBI Taxonomy" id="2571161"/>
    <lineage>
        <taxon>Bacteria</taxon>
        <taxon>Pseudomonadati</taxon>
        <taxon>Pseudomonadota</taxon>
        <taxon>Betaproteobacteria</taxon>
        <taxon>Burkholderiales</taxon>
        <taxon>Burkholderiaceae</taxon>
        <taxon>Trinickia</taxon>
    </lineage>
</organism>
<dbReference type="PANTHER" id="PTHR42704">
    <property type="entry name" value="RIBULOSE BISPHOSPHATE CARBOXYLASE"/>
    <property type="match status" value="1"/>
</dbReference>
<dbReference type="InterPro" id="IPR036422">
    <property type="entry name" value="RuBisCO_lsu_N_sf"/>
</dbReference>
<dbReference type="Pfam" id="PF02788">
    <property type="entry name" value="RuBisCO_large_N"/>
    <property type="match status" value="1"/>
</dbReference>
<dbReference type="Gene3D" id="3.30.70.150">
    <property type="entry name" value="RuBisCO large subunit, N-terminal domain"/>
    <property type="match status" value="1"/>
</dbReference>
<comment type="caution">
    <text evidence="4">The sequence shown here is derived from an EMBL/GenBank/DDBJ whole genome shotgun (WGS) entry which is preliminary data.</text>
</comment>
<dbReference type="EMBL" id="SWJE01000015">
    <property type="protein sequence ID" value="TKC83089.1"/>
    <property type="molecule type" value="Genomic_DNA"/>
</dbReference>
<proteinExistence type="inferred from homology"/>
<dbReference type="OrthoDB" id="9770811at2"/>
<keyword evidence="5" id="KW-1185">Reference proteome</keyword>
<evidence type="ECO:0000256" key="1">
    <source>
        <dbReference type="RuleBase" id="RU003834"/>
    </source>
</evidence>
<dbReference type="GO" id="GO:0016984">
    <property type="term" value="F:ribulose-bisphosphate carboxylase activity"/>
    <property type="evidence" value="ECO:0007669"/>
    <property type="project" value="InterPro"/>
</dbReference>
<evidence type="ECO:0000259" key="3">
    <source>
        <dbReference type="Pfam" id="PF02788"/>
    </source>
</evidence>
<dbReference type="Pfam" id="PF00016">
    <property type="entry name" value="RuBisCO_large"/>
    <property type="match status" value="1"/>
</dbReference>
<comment type="similarity">
    <text evidence="1">Belongs to the RuBisCO large chain family.</text>
</comment>
<dbReference type="AlphaFoldDB" id="A0A4U1HNY4"/>
<gene>
    <name evidence="4" type="ORF">FAZ69_25685</name>
</gene>
<feature type="domain" description="Ribulose bisphosphate carboxylase large subunit ferrodoxin-like N-terminal" evidence="3">
    <location>
        <begin position="10"/>
        <end position="126"/>
    </location>
</feature>
<dbReference type="SFLD" id="SFLDG00301">
    <property type="entry name" value="RuBisCO-like_proteins"/>
    <property type="match status" value="1"/>
</dbReference>
<protein>
    <submittedName>
        <fullName evidence="4">Ribulose-bisphosphate carboxylase large subunit</fullName>
    </submittedName>
</protein>
<dbReference type="PANTHER" id="PTHR42704:SF17">
    <property type="entry name" value="RIBULOSE BISPHOSPHATE CARBOXYLASE LARGE CHAIN"/>
    <property type="match status" value="1"/>
</dbReference>
<dbReference type="SUPFAM" id="SSF51649">
    <property type="entry name" value="RuBisCo, C-terminal domain"/>
    <property type="match status" value="1"/>
</dbReference>
<accession>A0A4U1HNY4</accession>
<feature type="domain" description="Ribulose bisphosphate carboxylase large subunit C-terminal" evidence="2">
    <location>
        <begin position="150"/>
        <end position="433"/>
    </location>
</feature>
<dbReference type="RefSeq" id="WP_136897902.1">
    <property type="nucleotide sequence ID" value="NZ_SWJE01000015.1"/>
</dbReference>